<name>A0A940PC48_9ENTE</name>
<dbReference type="InterPro" id="IPR017439">
    <property type="entry name" value="Amidohydrolase"/>
</dbReference>
<evidence type="ECO:0000313" key="4">
    <source>
        <dbReference type="Proteomes" id="UP000674938"/>
    </source>
</evidence>
<dbReference type="GO" id="GO:0046872">
    <property type="term" value="F:metal ion binding"/>
    <property type="evidence" value="ECO:0007669"/>
    <property type="project" value="UniProtKB-KW"/>
</dbReference>
<dbReference type="GO" id="GO:0016787">
    <property type="term" value="F:hydrolase activity"/>
    <property type="evidence" value="ECO:0007669"/>
    <property type="project" value="InterPro"/>
</dbReference>
<dbReference type="Pfam" id="PF01546">
    <property type="entry name" value="Peptidase_M20"/>
    <property type="match status" value="1"/>
</dbReference>
<feature type="domain" description="Peptidase M20 dimerisation" evidence="2">
    <location>
        <begin position="192"/>
        <end position="285"/>
    </location>
</feature>
<dbReference type="InterPro" id="IPR002933">
    <property type="entry name" value="Peptidase_M20"/>
</dbReference>
<proteinExistence type="predicted"/>
<sequence>MKKTKIVDLVESVDPYVRETRGYLHQYPEISAEEFQTAEWLKKEISQYGLVVEQASKTGFIATLDTGKPGKTVGLRADIDALPVNESEINMVGPKKWLSKNPGAAHMCGHDGHMAILLGSMRVLDRLKDQLTGKIIFIFEEGEEISSGIDEMVSLLQTKQLDAVYGTHVTSFMPTGKVSVDPGPVMAGGILVEFDVFGKSGHGSRPDLSINPLFATAQALAGLTSAWSNQIDVSKTVTLGLTQIHGGNVNNIIPDSVFVGGSVRCFDAAEGEKAVNVIKEVVTHTARAHLCEAKFRETTRIVSEPVINDAELSNLAKKAIASSMPDSLIEDQQWYASESFTKYAQVAPILFAFCGVGNEGLGTTAEHHNEHFDLDEDGLKAGVNATVNFAVDFLLNEE</sequence>
<keyword evidence="4" id="KW-1185">Reference proteome</keyword>
<organism evidence="3 4">
    <name type="scientific">Vagococcus allomyrinae</name>
    <dbReference type="NCBI Taxonomy" id="2794353"/>
    <lineage>
        <taxon>Bacteria</taxon>
        <taxon>Bacillati</taxon>
        <taxon>Bacillota</taxon>
        <taxon>Bacilli</taxon>
        <taxon>Lactobacillales</taxon>
        <taxon>Enterococcaceae</taxon>
        <taxon>Vagococcus</taxon>
    </lineage>
</organism>
<dbReference type="RefSeq" id="WP_209524912.1">
    <property type="nucleotide sequence ID" value="NZ_JAEEGA010000002.1"/>
</dbReference>
<accession>A0A940PC48</accession>
<keyword evidence="1" id="KW-0464">Manganese</keyword>
<evidence type="ECO:0000313" key="3">
    <source>
        <dbReference type="EMBL" id="MBP1040013.1"/>
    </source>
</evidence>
<feature type="binding site" evidence="1">
    <location>
        <position position="110"/>
    </location>
    <ligand>
        <name>Mn(2+)</name>
        <dbReference type="ChEBI" id="CHEBI:29035"/>
        <label>2</label>
    </ligand>
</feature>
<dbReference type="PANTHER" id="PTHR11014:SF63">
    <property type="entry name" value="METALLOPEPTIDASE, PUTATIVE (AFU_ORTHOLOGUE AFUA_6G09600)-RELATED"/>
    <property type="match status" value="1"/>
</dbReference>
<dbReference type="NCBIfam" id="TIGR01891">
    <property type="entry name" value="amidohydrolases"/>
    <property type="match status" value="1"/>
</dbReference>
<keyword evidence="1" id="KW-0479">Metal-binding</keyword>
<dbReference type="Gene3D" id="3.30.70.360">
    <property type="match status" value="1"/>
</dbReference>
<comment type="caution">
    <text evidence="3">The sequence shown here is derived from an EMBL/GenBank/DDBJ whole genome shotgun (WGS) entry which is preliminary data.</text>
</comment>
<dbReference type="InterPro" id="IPR011650">
    <property type="entry name" value="Peptidase_M20_dimer"/>
</dbReference>
<feature type="binding site" evidence="1">
    <location>
        <position position="144"/>
    </location>
    <ligand>
        <name>Mn(2+)</name>
        <dbReference type="ChEBI" id="CHEBI:29035"/>
        <label>2</label>
    </ligand>
</feature>
<evidence type="ECO:0000259" key="2">
    <source>
        <dbReference type="Pfam" id="PF07687"/>
    </source>
</evidence>
<dbReference type="PIRSF" id="PIRSF005962">
    <property type="entry name" value="Pept_M20D_amidohydro"/>
    <property type="match status" value="1"/>
</dbReference>
<comment type="cofactor">
    <cofactor evidence="1">
        <name>Mn(2+)</name>
        <dbReference type="ChEBI" id="CHEBI:29035"/>
    </cofactor>
    <text evidence="1">The Mn(2+) ion enhances activity.</text>
</comment>
<feature type="binding site" evidence="1">
    <location>
        <position position="168"/>
    </location>
    <ligand>
        <name>Mn(2+)</name>
        <dbReference type="ChEBI" id="CHEBI:29035"/>
        <label>2</label>
    </ligand>
</feature>
<reference evidence="3" key="1">
    <citation type="submission" date="2020-12" db="EMBL/GenBank/DDBJ databases">
        <title>Vagococcus allomyrinae sp. nov. and Enterococcus lavae sp. nov., isolated from the larvae of Allomyrina dichotoma.</title>
        <authorList>
            <person name="Lee S.D."/>
        </authorList>
    </citation>
    <scope>NUCLEOTIDE SEQUENCE</scope>
    <source>
        <strain evidence="3">BWB3-3</strain>
    </source>
</reference>
<dbReference type="Gene3D" id="3.40.630.10">
    <property type="entry name" value="Zn peptidases"/>
    <property type="match status" value="1"/>
</dbReference>
<dbReference type="PANTHER" id="PTHR11014">
    <property type="entry name" value="PEPTIDASE M20 FAMILY MEMBER"/>
    <property type="match status" value="1"/>
</dbReference>
<gene>
    <name evidence="3" type="ORF">I6N95_03205</name>
</gene>
<evidence type="ECO:0000256" key="1">
    <source>
        <dbReference type="PIRSR" id="PIRSR005962-1"/>
    </source>
</evidence>
<feature type="binding site" evidence="1">
    <location>
        <position position="108"/>
    </location>
    <ligand>
        <name>Mn(2+)</name>
        <dbReference type="ChEBI" id="CHEBI:29035"/>
        <label>2</label>
    </ligand>
</feature>
<dbReference type="SUPFAM" id="SSF53187">
    <property type="entry name" value="Zn-dependent exopeptidases"/>
    <property type="match status" value="1"/>
</dbReference>
<dbReference type="Proteomes" id="UP000674938">
    <property type="component" value="Unassembled WGS sequence"/>
</dbReference>
<dbReference type="InterPro" id="IPR036264">
    <property type="entry name" value="Bact_exopeptidase_dim_dom"/>
</dbReference>
<feature type="binding site" evidence="1">
    <location>
        <position position="368"/>
    </location>
    <ligand>
        <name>Mn(2+)</name>
        <dbReference type="ChEBI" id="CHEBI:29035"/>
        <label>2</label>
    </ligand>
</feature>
<dbReference type="AlphaFoldDB" id="A0A940PC48"/>
<dbReference type="SUPFAM" id="SSF55031">
    <property type="entry name" value="Bacterial exopeptidase dimerisation domain"/>
    <property type="match status" value="1"/>
</dbReference>
<dbReference type="Pfam" id="PF07687">
    <property type="entry name" value="M20_dimer"/>
    <property type="match status" value="1"/>
</dbReference>
<protein>
    <submittedName>
        <fullName evidence="3">Amidohydrolase</fullName>
    </submittedName>
</protein>
<dbReference type="EMBL" id="JAEEGA010000002">
    <property type="protein sequence ID" value="MBP1040013.1"/>
    <property type="molecule type" value="Genomic_DNA"/>
</dbReference>